<feature type="domain" description="DUF4781" evidence="1">
    <location>
        <begin position="166"/>
        <end position="486"/>
    </location>
</feature>
<organism evidence="2 3">
    <name type="scientific">Trachymyrmex cornetzi</name>
    <dbReference type="NCBI Taxonomy" id="471704"/>
    <lineage>
        <taxon>Eukaryota</taxon>
        <taxon>Metazoa</taxon>
        <taxon>Ecdysozoa</taxon>
        <taxon>Arthropoda</taxon>
        <taxon>Hexapoda</taxon>
        <taxon>Insecta</taxon>
        <taxon>Pterygota</taxon>
        <taxon>Neoptera</taxon>
        <taxon>Endopterygota</taxon>
        <taxon>Hymenoptera</taxon>
        <taxon>Apocrita</taxon>
        <taxon>Aculeata</taxon>
        <taxon>Formicoidea</taxon>
        <taxon>Formicidae</taxon>
        <taxon>Myrmicinae</taxon>
        <taxon>Trachymyrmex</taxon>
    </lineage>
</organism>
<protein>
    <recommendedName>
        <fullName evidence="1">DUF4781 domain-containing protein</fullName>
    </recommendedName>
</protein>
<gene>
    <name evidence="2" type="ORF">ALC57_01852</name>
</gene>
<proteinExistence type="predicted"/>
<dbReference type="AlphaFoldDB" id="A0A195EKX6"/>
<sequence>MATEEEEVTDIHWEALKTFAIQKQQCLFELLPDCTIYKDNEHEYLKQNIGFAIYGPPENTISTSTKEDHCYCKTESPNDTDVVETVGYSEDAQKVINKIYDKICKSSVETDDSGSIYYGVIYNMIFRPKTNVKPKKKEVKEEVKEEAKKELKKEAKKDTLDFVIPVPIFTIRNMKKYETTKKVKQENTSTSDEVQYETLYIDATSRVYKNWTDYIENNNLPECTMVLPKHGFYESNPAYCPTEDYSTVWLEILESPSCKWNVKFFKGVDVASTVVGFGTIGLSIAAMFTPLMPAVAISGVAAATATSAWSFGRNTQQLVDRSKHEESIRVFDKEAFTHYLSMASTAFGLGAMGGSAIISNVAARGMTVNTVARVAFNTVQGGSLVLSGIGVIYQGHCMYDKYKKEKTVNVIDALNLATHLMFFYGSVVKIQFASDIIESTQSKIINDYKDDLVTKRLRKKINKVTRKAAENNTCKISENAEVIRYIEHRRDLSTSEFVTNGGKTNSTSHKIEWSINRGGLKVNGITLLDPIEFVTRLIKLGIFIGIDQNDSSGPPNNDNEVIEQLTKVLCDLLSKLYVSDDCPKSKKLPIVPDFEPLIREMSSLQINKNYLEMLFKITVKLIKRSKNMDDFLLLTFTFVWQYCKANLKQWGMTLSPQSVCSNKILQGIITAISEAIDMVASNLCHAFEKYIASILYKNE</sequence>
<name>A0A195EKX6_9HYME</name>
<evidence type="ECO:0000313" key="3">
    <source>
        <dbReference type="Proteomes" id="UP000078492"/>
    </source>
</evidence>
<dbReference type="EMBL" id="KQ978739">
    <property type="protein sequence ID" value="KYN28888.1"/>
    <property type="molecule type" value="Genomic_DNA"/>
</dbReference>
<dbReference type="STRING" id="471704.A0A195EKX6"/>
<dbReference type="OrthoDB" id="6512497at2759"/>
<dbReference type="Proteomes" id="UP000078492">
    <property type="component" value="Unassembled WGS sequence"/>
</dbReference>
<reference evidence="2 3" key="1">
    <citation type="submission" date="2015-09" db="EMBL/GenBank/DDBJ databases">
        <title>Trachymyrmex cornetzi WGS genome.</title>
        <authorList>
            <person name="Nygaard S."/>
            <person name="Hu H."/>
            <person name="Boomsma J."/>
            <person name="Zhang G."/>
        </authorList>
    </citation>
    <scope>NUCLEOTIDE SEQUENCE [LARGE SCALE GENOMIC DNA]</scope>
    <source>
        <strain evidence="2">Tcor2-1</strain>
        <tissue evidence="2">Whole body</tissue>
    </source>
</reference>
<dbReference type="PANTHER" id="PTHR21115">
    <property type="entry name" value="GH06117P-RELATED"/>
    <property type="match status" value="1"/>
</dbReference>
<evidence type="ECO:0000313" key="2">
    <source>
        <dbReference type="EMBL" id="KYN28888.1"/>
    </source>
</evidence>
<dbReference type="Pfam" id="PF16013">
    <property type="entry name" value="DUF4781"/>
    <property type="match status" value="1"/>
</dbReference>
<dbReference type="KEGG" id="tcz:108768624"/>
<dbReference type="PANTHER" id="PTHR21115:SF0">
    <property type="entry name" value="GH06117P-RELATED"/>
    <property type="match status" value="1"/>
</dbReference>
<keyword evidence="3" id="KW-1185">Reference proteome</keyword>
<accession>A0A195EKX6</accession>
<evidence type="ECO:0000259" key="1">
    <source>
        <dbReference type="Pfam" id="PF16013"/>
    </source>
</evidence>
<dbReference type="InterPro" id="IPR031962">
    <property type="entry name" value="DUF4781"/>
</dbReference>